<feature type="compositionally biased region" description="Polar residues" evidence="1">
    <location>
        <begin position="31"/>
        <end position="42"/>
    </location>
</feature>
<evidence type="ECO:0000313" key="4">
    <source>
        <dbReference type="WBParaSite" id="ECPE_0000523201-mRNA-1"/>
    </source>
</evidence>
<dbReference type="EMBL" id="UZAN01042066">
    <property type="protein sequence ID" value="VDP74889.1"/>
    <property type="molecule type" value="Genomic_DNA"/>
</dbReference>
<reference evidence="2 3" key="2">
    <citation type="submission" date="2018-11" db="EMBL/GenBank/DDBJ databases">
        <authorList>
            <consortium name="Pathogen Informatics"/>
        </authorList>
    </citation>
    <scope>NUCLEOTIDE SEQUENCE [LARGE SCALE GENOMIC DNA]</scope>
    <source>
        <strain evidence="2 3">Egypt</strain>
    </source>
</reference>
<dbReference type="WBParaSite" id="ECPE_0000523201-mRNA-1">
    <property type="protein sequence ID" value="ECPE_0000523201-mRNA-1"/>
    <property type="gene ID" value="ECPE_0000523201"/>
</dbReference>
<evidence type="ECO:0000313" key="2">
    <source>
        <dbReference type="EMBL" id="VDP74889.1"/>
    </source>
</evidence>
<gene>
    <name evidence="2" type="ORF">ECPE_LOCUS5220</name>
</gene>
<evidence type="ECO:0000256" key="1">
    <source>
        <dbReference type="SAM" id="MobiDB-lite"/>
    </source>
</evidence>
<feature type="region of interest" description="Disordered" evidence="1">
    <location>
        <begin position="1"/>
        <end position="42"/>
    </location>
</feature>
<sequence length="265" mass="29219">MPPPYGQPTDQLTNSKHSSNEYFIVQPGDGSENQQLDGRSGSANRCPGCPAAFHPHAHRALNLESRAYNDNSHLSDACVPTYRAYMDKWVYVNDLSRHLGEYLDVDPRCVKVSKGCFSPFGSGPLRSHSEVVVSVTPCIDSTDVSLSVNVLDLTGILNLSSVTSPVASSPLWAEPLQILCQINWTVDHVIDVAAVMLQKIYQLEIPRHRLCLRKCTLPECSPGPLLDPNSQLASFRNPHQGVLLQLLDDRLSPFSIPLETLEVVH</sequence>
<protein>
    <submittedName>
        <fullName evidence="4">DUF1618 domain-containing protein</fullName>
    </submittedName>
</protein>
<dbReference type="AlphaFoldDB" id="A0A183AE35"/>
<reference evidence="4" key="1">
    <citation type="submission" date="2016-06" db="UniProtKB">
        <authorList>
            <consortium name="WormBaseParasite"/>
        </authorList>
    </citation>
    <scope>IDENTIFICATION</scope>
</reference>
<name>A0A183AE35_9TREM</name>
<feature type="compositionally biased region" description="Polar residues" evidence="1">
    <location>
        <begin position="8"/>
        <end position="21"/>
    </location>
</feature>
<organism evidence="4">
    <name type="scientific">Echinostoma caproni</name>
    <dbReference type="NCBI Taxonomy" id="27848"/>
    <lineage>
        <taxon>Eukaryota</taxon>
        <taxon>Metazoa</taxon>
        <taxon>Spiralia</taxon>
        <taxon>Lophotrochozoa</taxon>
        <taxon>Platyhelminthes</taxon>
        <taxon>Trematoda</taxon>
        <taxon>Digenea</taxon>
        <taxon>Plagiorchiida</taxon>
        <taxon>Echinostomata</taxon>
        <taxon>Echinostomatoidea</taxon>
        <taxon>Echinostomatidae</taxon>
        <taxon>Echinostoma</taxon>
    </lineage>
</organism>
<proteinExistence type="predicted"/>
<keyword evidence="3" id="KW-1185">Reference proteome</keyword>
<dbReference type="Proteomes" id="UP000272942">
    <property type="component" value="Unassembled WGS sequence"/>
</dbReference>
<dbReference type="OrthoDB" id="6269207at2759"/>
<evidence type="ECO:0000313" key="3">
    <source>
        <dbReference type="Proteomes" id="UP000272942"/>
    </source>
</evidence>
<accession>A0A183AE35</accession>